<evidence type="ECO:0000256" key="1">
    <source>
        <dbReference type="ARBA" id="ARBA00009697"/>
    </source>
</evidence>
<dbReference type="GO" id="GO:0032266">
    <property type="term" value="F:phosphatidylinositol-3-phosphate binding"/>
    <property type="evidence" value="ECO:0007669"/>
    <property type="project" value="UniProtKB-UniRule"/>
</dbReference>
<dbReference type="EMBL" id="CP001160">
    <property type="protein sequence ID" value="ACI64898.1"/>
    <property type="molecule type" value="Genomic_DNA"/>
</dbReference>
<evidence type="ECO:0000256" key="5">
    <source>
        <dbReference type="ARBA" id="ARBA00022927"/>
    </source>
</evidence>
<accession>B5YMZ8</accession>
<dbReference type="GeneID" id="7444117"/>
<comment type="function">
    <text evidence="6">Component of the ESCRT-II complex (endosomal sorting complex required for transport II), which is required for multivesicular body (MVB) formation and sorting of endosomal cargo proteins into MVBs.</text>
</comment>
<evidence type="ECO:0000256" key="3">
    <source>
        <dbReference type="ARBA" id="ARBA00022448"/>
    </source>
</evidence>
<feature type="compositionally biased region" description="Low complexity" evidence="7">
    <location>
        <begin position="268"/>
        <end position="281"/>
    </location>
</feature>
<keyword evidence="6" id="KW-0967">Endosome</keyword>
<sequence>MATSVSKRRRWSPLTCLAPAALSPSGLITLESNDGEVETLVRTNVELRYAGSGSLPLPPSPSASGASNIATQTAPWNAIDTRLSCHVTTHRIVLIDDEGIGGSIPYALVQAVQSTGGPSFRSPRSSYKIELSTHAWGDLTIVFRGGDFSSYTQSSKDRDDSLNAIQSALKRKAWEDKERQAMKEALRPSTAIASRKVGVDAILTKNQMRHRENASLADAAFGGNSTGAVHKKNSGSNVEDINAFMSEATELIKVIEKYAATLERERSASSSRGAIAPSASSKGEQETTKLIGMLENMGMTSALSAKQSGSMYHKQLARQLADFLHQNDKLSKAGGMMTLTDVYCLFNRARGTNMISPEDLLKALNLMKEMNLGMSKRSFASGVVVIQDDAFDDENMATKLAELATSSIKPPHATNNEFVALGGERVGGITVMDVSRSIKMSALLANEHLLSAEQMGLLCRDTTIEGIRFFPNLFNSGDYSKC</sequence>
<dbReference type="InterPro" id="IPR040608">
    <property type="entry name" value="Snf8/Vps36"/>
</dbReference>
<dbReference type="InterPro" id="IPR037855">
    <property type="entry name" value="Vps36"/>
</dbReference>
<comment type="subcellular location">
    <subcellularLocation>
        <location evidence="6">Cytoplasm</location>
    </subcellularLocation>
    <subcellularLocation>
        <location evidence="6">Endosome</location>
    </subcellularLocation>
</comment>
<dbReference type="InParanoid" id="B5YMZ8"/>
<feature type="region of interest" description="Disordered" evidence="7">
    <location>
        <begin position="266"/>
        <end position="286"/>
    </location>
</feature>
<dbReference type="FunFam" id="1.10.10.10:FF:000416">
    <property type="entry name" value="Vacuolar protein-sorting-associated protein 36"/>
    <property type="match status" value="1"/>
</dbReference>
<reference evidence="8 9" key="2">
    <citation type="journal article" date="2008" name="Nature">
        <title>The Phaeodactylum genome reveals the evolutionary history of diatom genomes.</title>
        <authorList>
            <person name="Bowler C."/>
            <person name="Allen A.E."/>
            <person name="Badger J.H."/>
            <person name="Grimwood J."/>
            <person name="Jabbari K."/>
            <person name="Kuo A."/>
            <person name="Maheswari U."/>
            <person name="Martens C."/>
            <person name="Maumus F."/>
            <person name="Otillar R.P."/>
            <person name="Rayko E."/>
            <person name="Salamov A."/>
            <person name="Vandepoele K."/>
            <person name="Beszteri B."/>
            <person name="Gruber A."/>
            <person name="Heijde M."/>
            <person name="Katinka M."/>
            <person name="Mock T."/>
            <person name="Valentin K."/>
            <person name="Verret F."/>
            <person name="Berges J.A."/>
            <person name="Brownlee C."/>
            <person name="Cadoret J.P."/>
            <person name="Chiovitti A."/>
            <person name="Choi C.J."/>
            <person name="Coesel S."/>
            <person name="De Martino A."/>
            <person name="Detter J.C."/>
            <person name="Durkin C."/>
            <person name="Falciatore A."/>
            <person name="Fournet J."/>
            <person name="Haruta M."/>
            <person name="Huysman M.J."/>
            <person name="Jenkins B.D."/>
            <person name="Jiroutova K."/>
            <person name="Jorgensen R.E."/>
            <person name="Joubert Y."/>
            <person name="Kaplan A."/>
            <person name="Kroger N."/>
            <person name="Kroth P.G."/>
            <person name="La Roche J."/>
            <person name="Lindquist E."/>
            <person name="Lommer M."/>
            <person name="Martin-Jezequel V."/>
            <person name="Lopez P.J."/>
            <person name="Lucas S."/>
            <person name="Mangogna M."/>
            <person name="McGinnis K."/>
            <person name="Medlin L.K."/>
            <person name="Montsant A."/>
            <person name="Oudot-Le Secq M.P."/>
            <person name="Napoli C."/>
            <person name="Obornik M."/>
            <person name="Parker M.S."/>
            <person name="Petit J.L."/>
            <person name="Porcel B.M."/>
            <person name="Poulsen N."/>
            <person name="Robison M."/>
            <person name="Rychlewski L."/>
            <person name="Rynearson T.A."/>
            <person name="Schmutz J."/>
            <person name="Shapiro H."/>
            <person name="Siaut M."/>
            <person name="Stanley M."/>
            <person name="Sussman M.R."/>
            <person name="Taylor A.R."/>
            <person name="Vardi A."/>
            <person name="von Dassow P."/>
            <person name="Vyverman W."/>
            <person name="Willis A."/>
            <person name="Wyrwicz L.S."/>
            <person name="Rokhsar D.S."/>
            <person name="Weissenbach J."/>
            <person name="Armbrust E.V."/>
            <person name="Green B.R."/>
            <person name="Van de Peer Y."/>
            <person name="Grigoriev I.V."/>
        </authorList>
    </citation>
    <scope>NUCLEOTIDE SEQUENCE [LARGE SCALE GENOMIC DNA]</scope>
    <source>
        <strain evidence="8 9">CCMP1335</strain>
    </source>
</reference>
<comment type="similarity">
    <text evidence="1 6">Belongs to the VPS36 family.</text>
</comment>
<organism evidence="8 9">
    <name type="scientific">Thalassiosira pseudonana</name>
    <name type="common">Marine diatom</name>
    <name type="synonym">Cyclotella nana</name>
    <dbReference type="NCBI Taxonomy" id="35128"/>
    <lineage>
        <taxon>Eukaryota</taxon>
        <taxon>Sar</taxon>
        <taxon>Stramenopiles</taxon>
        <taxon>Ochrophyta</taxon>
        <taxon>Bacillariophyta</taxon>
        <taxon>Coscinodiscophyceae</taxon>
        <taxon>Thalassiosirophycidae</taxon>
        <taxon>Thalassiosirales</taxon>
        <taxon>Thalassiosiraceae</taxon>
        <taxon>Thalassiosira</taxon>
    </lineage>
</organism>
<evidence type="ECO:0000256" key="4">
    <source>
        <dbReference type="ARBA" id="ARBA00022490"/>
    </source>
</evidence>
<evidence type="ECO:0000313" key="8">
    <source>
        <dbReference type="EMBL" id="ACI64898.1"/>
    </source>
</evidence>
<keyword evidence="4 6" id="KW-0963">Cytoplasm</keyword>
<evidence type="ECO:0000256" key="6">
    <source>
        <dbReference type="RuleBase" id="RU367095"/>
    </source>
</evidence>
<dbReference type="AlphaFoldDB" id="B5YMZ8"/>
<dbReference type="InterPro" id="IPR036388">
    <property type="entry name" value="WH-like_DNA-bd_sf"/>
</dbReference>
<dbReference type="PaxDb" id="35128-Thaps23464"/>
<dbReference type="HOGENOM" id="CLU_015433_0_0_1"/>
<dbReference type="GO" id="GO:0043328">
    <property type="term" value="P:protein transport to vacuole involved in ubiquitin-dependent protein catabolic process via the multivesicular body sorting pathway"/>
    <property type="evidence" value="ECO:0000318"/>
    <property type="project" value="GO_Central"/>
</dbReference>
<proteinExistence type="inferred from homology"/>
<dbReference type="PANTHER" id="PTHR13128">
    <property type="entry name" value="VACUOLAR PROTEIN-SORTING-ASSOCIATED PROTEIN 36"/>
    <property type="match status" value="1"/>
</dbReference>
<dbReference type="Proteomes" id="UP000001449">
    <property type="component" value="Chromosome 7"/>
</dbReference>
<name>B5YMZ8_THAPS</name>
<reference evidence="8 9" key="1">
    <citation type="journal article" date="2004" name="Science">
        <title>The genome of the diatom Thalassiosira pseudonana: ecology, evolution, and metabolism.</title>
        <authorList>
            <person name="Armbrust E.V."/>
            <person name="Berges J.A."/>
            <person name="Bowler C."/>
            <person name="Green B.R."/>
            <person name="Martinez D."/>
            <person name="Putnam N.H."/>
            <person name="Zhou S."/>
            <person name="Allen A.E."/>
            <person name="Apt K.E."/>
            <person name="Bechner M."/>
            <person name="Brzezinski M.A."/>
            <person name="Chaal B.K."/>
            <person name="Chiovitti A."/>
            <person name="Davis A.K."/>
            <person name="Demarest M.S."/>
            <person name="Detter J.C."/>
            <person name="Glavina T."/>
            <person name="Goodstein D."/>
            <person name="Hadi M.Z."/>
            <person name="Hellsten U."/>
            <person name="Hildebrand M."/>
            <person name="Jenkins B.D."/>
            <person name="Jurka J."/>
            <person name="Kapitonov V.V."/>
            <person name="Kroger N."/>
            <person name="Lau W.W."/>
            <person name="Lane T.W."/>
            <person name="Larimer F.W."/>
            <person name="Lippmeier J.C."/>
            <person name="Lucas S."/>
            <person name="Medina M."/>
            <person name="Montsant A."/>
            <person name="Obornik M."/>
            <person name="Parker M.S."/>
            <person name="Palenik B."/>
            <person name="Pazour G.J."/>
            <person name="Richardson P.M."/>
            <person name="Rynearson T.A."/>
            <person name="Saito M.A."/>
            <person name="Schwartz D.C."/>
            <person name="Thamatrakoln K."/>
            <person name="Valentin K."/>
            <person name="Vardi A."/>
            <person name="Wilkerson F.P."/>
            <person name="Rokhsar D.S."/>
        </authorList>
    </citation>
    <scope>NUCLEOTIDE SEQUENCE [LARGE SCALE GENOMIC DNA]</scope>
    <source>
        <strain evidence="8 9">CCMP1335</strain>
    </source>
</reference>
<evidence type="ECO:0000313" key="9">
    <source>
        <dbReference type="Proteomes" id="UP000001449"/>
    </source>
</evidence>
<dbReference type="GO" id="GO:0031902">
    <property type="term" value="C:late endosome membrane"/>
    <property type="evidence" value="ECO:0000318"/>
    <property type="project" value="GO_Central"/>
</dbReference>
<dbReference type="Pfam" id="PF04157">
    <property type="entry name" value="EAP30"/>
    <property type="match status" value="1"/>
</dbReference>
<dbReference type="GO" id="GO:0043130">
    <property type="term" value="F:ubiquitin binding"/>
    <property type="evidence" value="ECO:0000318"/>
    <property type="project" value="GO_Central"/>
</dbReference>
<dbReference type="OMA" id="HISTHRI"/>
<dbReference type="SUPFAM" id="SSF46785">
    <property type="entry name" value="Winged helix' DNA-binding domain"/>
    <property type="match status" value="1"/>
</dbReference>
<dbReference type="InterPro" id="IPR036390">
    <property type="entry name" value="WH_DNA-bd_sf"/>
</dbReference>
<protein>
    <recommendedName>
        <fullName evidence="2 6">Vacuolar protein-sorting-associated protein 36</fullName>
    </recommendedName>
    <alternativeName>
        <fullName evidence="6">ESCRT-II complex subunit VPS36</fullName>
    </alternativeName>
</protein>
<evidence type="ECO:0000256" key="2">
    <source>
        <dbReference type="ARBA" id="ARBA00017953"/>
    </source>
</evidence>
<dbReference type="GO" id="GO:0000814">
    <property type="term" value="C:ESCRT II complex"/>
    <property type="evidence" value="ECO:0000318"/>
    <property type="project" value="GO_Central"/>
</dbReference>
<keyword evidence="3 6" id="KW-0813">Transport</keyword>
<gene>
    <name evidence="8" type="ORF">THAPS_23464</name>
</gene>
<keyword evidence="9" id="KW-1185">Reference proteome</keyword>
<evidence type="ECO:0000256" key="7">
    <source>
        <dbReference type="SAM" id="MobiDB-lite"/>
    </source>
</evidence>
<dbReference type="RefSeq" id="XP_002296181.1">
    <property type="nucleotide sequence ID" value="XM_002296145.1"/>
</dbReference>
<keyword evidence="5 6" id="KW-0653">Protein transport</keyword>
<dbReference type="FunFam" id="1.10.10.10:FF:000368">
    <property type="entry name" value="vacuolar protein sorting-associated protein 36-like"/>
    <property type="match status" value="1"/>
</dbReference>
<dbReference type="PANTHER" id="PTHR13128:SF12">
    <property type="entry name" value="VACUOLAR PROTEIN-SORTING-ASSOCIATED PROTEIN 36"/>
    <property type="match status" value="1"/>
</dbReference>
<dbReference type="KEGG" id="tps:THAPS_23464"/>
<dbReference type="STRING" id="35128.B5YMZ8"/>
<dbReference type="eggNOG" id="KOG2760">
    <property type="taxonomic scope" value="Eukaryota"/>
</dbReference>
<comment type="subunit">
    <text evidence="6">Component of the endosomal sorting complex required for transport II (ESCRT-II).</text>
</comment>
<dbReference type="Gene3D" id="1.10.10.10">
    <property type="entry name" value="Winged helix-like DNA-binding domain superfamily/Winged helix DNA-binding domain"/>
    <property type="match status" value="2"/>
</dbReference>